<gene>
    <name evidence="13" type="ORF">Godav_016775</name>
</gene>
<feature type="non-terminal residue" evidence="13">
    <location>
        <position position="1153"/>
    </location>
</feature>
<sequence>IFSQRRGQWRAATQSQEFFRTLQRYYSNAYIDAEKQNAINIFLGHFQPQPGKPALWELGSYQHYRGRNGETIMDEDGRSLFKRSFSDGNILWQSESPVMAKNGKQEKSLNSTLPGLSESSPEISTCESDITYSRYTPSMPRRQLFGDMQRDRCLETGQIFFSERGDGFNYSNFVDLDCISSSGNSCEDEPFDRSSVLTSSSIAGLSLENVVNGVIGEATPSSSECGSSMKGRQQTGTELSFGNSQQSNVLEEFSDSFVQWSVVNESTDSSCGTVTNHPRKPITKTEKRKQFYRAVDQGVGRGEIMGEDMREREKEAPSFGSHIPLASVLRCHMSFHRKFGPYPSPIYMIVLDNVSFPSTSYYTSNICFESEEMAERFDETLTPHRNEILPFLLRIEGKGKGVLQHHQIALLIEDYRKKLADGAFYEILRAIQEAIVLPPWVALAIRPRPGVWQYIKVNVHTFVVEDLTVSKYLHFKEQLVDGSANGNFVLELDFEPFNASFPRPTLSNSIGNGAEFLNRHLSATLFHDDNENMHPLLEFLKRMPNLNMMMLNDKIQNLNALRHALRKAEEYLDTLPSETLYAEFEHEFREIGLEPGWGDTAEHVLEMIRVLSDLLEAPNPYNLEKFLGRVPMVFNVVILSPHGYFAQDNVLGYPDTGGQVVYILDQVRALENEMIHRIKQRGLDITPRILIITRLLPDAVGTTCSERVEKVHGTDYSDILRVPFRTENGIVRQWISRFEVWPYLETYTEDVANEITKEMRCKPDLIIGNYSDGNIVASLLAHKLGVTQCTIAHALEKTKYPNSDLYWKELEDKYHFSCQFTADLIAMNHTDFIITSTFQEIAGSKDSVGQYESHAAFTLPGLYRVVHGINVFDPKFNIVSPGADMSTFFPYTDEKRRLKHFHPEIEDLLYGKVENEEYICVLNDRNKPVLFTMARLDRVKNLTGLVEWYGKNPKLRELVNLVVVAGDRRKESKDLEEKAEMKKMFELIEKYKLNGQFRWISSQMNRIRNGELYRYVCDTKGAFVQPALYEAFGLTVVEAMTCGLPTFATCNGGPAEIIVHGESGFNIDPYQGDKAAEIIVSFFEKCKKDPSHWNEISDGGLKRIQEKYTWKIYSERLLTLTGVYSFWKHVSKLDRHKSRRYLEMFYALEYRKL</sequence>
<reference evidence="13 14" key="1">
    <citation type="journal article" date="2019" name="Genome Biol. Evol.">
        <title>Insights into the evolution of the New World diploid cottons (Gossypium, subgenus Houzingenia) based on genome sequencing.</title>
        <authorList>
            <person name="Grover C.E."/>
            <person name="Arick M.A. 2nd"/>
            <person name="Thrash A."/>
            <person name="Conover J.L."/>
            <person name="Sanders W.S."/>
            <person name="Peterson D.G."/>
            <person name="Frelichowski J.E."/>
            <person name="Scheffler J.A."/>
            <person name="Scheffler B.E."/>
            <person name="Wendel J.F."/>
        </authorList>
    </citation>
    <scope>NUCLEOTIDE SEQUENCE [LARGE SCALE GENOMIC DNA]</scope>
    <source>
        <strain evidence="13">27</strain>
        <tissue evidence="13">Leaf</tissue>
    </source>
</reference>
<dbReference type="FunFam" id="3.40.50.2000:FF:000006">
    <property type="entry name" value="Sucrose synthase"/>
    <property type="match status" value="1"/>
</dbReference>
<dbReference type="FunFam" id="3.40.50.2000:FF:000004">
    <property type="entry name" value="Sucrose synthase"/>
    <property type="match status" value="1"/>
</dbReference>
<evidence type="ECO:0000256" key="7">
    <source>
        <dbReference type="RuleBase" id="RU280817"/>
    </source>
</evidence>
<evidence type="ECO:0000259" key="11">
    <source>
        <dbReference type="Pfam" id="PF24861"/>
    </source>
</evidence>
<dbReference type="EC" id="2.4.1.13" evidence="3 7"/>
<dbReference type="Proteomes" id="UP000593561">
    <property type="component" value="Unassembled WGS sequence"/>
</dbReference>
<dbReference type="Gene3D" id="1.20.120.1230">
    <property type="match status" value="1"/>
</dbReference>
<feature type="region of interest" description="Disordered" evidence="8">
    <location>
        <begin position="219"/>
        <end position="243"/>
    </location>
</feature>
<feature type="domain" description="Glycosyl transferase family 1" evidence="9">
    <location>
        <begin position="924"/>
        <end position="1086"/>
    </location>
</feature>
<accession>A0A7J8QRH2</accession>
<comment type="similarity">
    <text evidence="2 7">Belongs to the glycosyltransferase 1 family. Plant sucrose synthase subfamily.</text>
</comment>
<evidence type="ECO:0000256" key="6">
    <source>
        <dbReference type="ARBA" id="ARBA00049030"/>
    </source>
</evidence>
<evidence type="ECO:0000259" key="10">
    <source>
        <dbReference type="Pfam" id="PF00862"/>
    </source>
</evidence>
<dbReference type="PANTHER" id="PTHR45839:SF7">
    <property type="entry name" value="SUCROSE SYNTHASE 1"/>
    <property type="match status" value="1"/>
</dbReference>
<evidence type="ECO:0000259" key="9">
    <source>
        <dbReference type="Pfam" id="PF00534"/>
    </source>
</evidence>
<feature type="non-terminal residue" evidence="13">
    <location>
        <position position="1"/>
    </location>
</feature>
<dbReference type="GO" id="GO:0016157">
    <property type="term" value="F:sucrose synthase activity"/>
    <property type="evidence" value="ECO:0007669"/>
    <property type="project" value="UniProtKB-UniRule"/>
</dbReference>
<feature type="domain" description="Sucrose synthase EPBD" evidence="12">
    <location>
        <begin position="512"/>
        <end position="599"/>
    </location>
</feature>
<feature type="domain" description="Sucrose synthase N-terminal" evidence="11">
    <location>
        <begin position="370"/>
        <end position="477"/>
    </location>
</feature>
<organism evidence="13 14">
    <name type="scientific">Gossypium davidsonii</name>
    <name type="common">Davidson's cotton</name>
    <name type="synonym">Gossypium klotzschianum subsp. davidsonii</name>
    <dbReference type="NCBI Taxonomy" id="34287"/>
    <lineage>
        <taxon>Eukaryota</taxon>
        <taxon>Viridiplantae</taxon>
        <taxon>Streptophyta</taxon>
        <taxon>Embryophyta</taxon>
        <taxon>Tracheophyta</taxon>
        <taxon>Spermatophyta</taxon>
        <taxon>Magnoliopsida</taxon>
        <taxon>eudicotyledons</taxon>
        <taxon>Gunneridae</taxon>
        <taxon>Pentapetalae</taxon>
        <taxon>rosids</taxon>
        <taxon>malvids</taxon>
        <taxon>Malvales</taxon>
        <taxon>Malvaceae</taxon>
        <taxon>Malvoideae</taxon>
        <taxon>Gossypium</taxon>
    </lineage>
</organism>
<keyword evidence="14" id="KW-1185">Reference proteome</keyword>
<evidence type="ECO:0000256" key="2">
    <source>
        <dbReference type="ARBA" id="ARBA00005894"/>
    </source>
</evidence>
<dbReference type="NCBIfam" id="TIGR02470">
    <property type="entry name" value="sucr_synth"/>
    <property type="match status" value="1"/>
</dbReference>
<evidence type="ECO:0000313" key="14">
    <source>
        <dbReference type="Proteomes" id="UP000593561"/>
    </source>
</evidence>
<evidence type="ECO:0000256" key="4">
    <source>
        <dbReference type="ARBA" id="ARBA00022676"/>
    </source>
</evidence>
<protein>
    <recommendedName>
        <fullName evidence="3 7">Sucrose synthase</fullName>
        <ecNumber evidence="3 7">2.4.1.13</ecNumber>
    </recommendedName>
</protein>
<dbReference type="InterPro" id="IPR012820">
    <property type="entry name" value="Sucrose_synthase_pln/cyn"/>
</dbReference>
<dbReference type="PANTHER" id="PTHR45839">
    <property type="match status" value="1"/>
</dbReference>
<feature type="region of interest" description="Disordered" evidence="8">
    <location>
        <begin position="103"/>
        <end position="122"/>
    </location>
</feature>
<dbReference type="Pfam" id="PF24862">
    <property type="entry name" value="SUS_EPBD"/>
    <property type="match status" value="1"/>
</dbReference>
<comment type="catalytic activity">
    <reaction evidence="6 7">
        <text>an NDP-alpha-D-glucose + D-fructose = a ribonucleoside 5'-diphosphate + sucrose + H(+)</text>
        <dbReference type="Rhea" id="RHEA:16241"/>
        <dbReference type="ChEBI" id="CHEBI:15378"/>
        <dbReference type="ChEBI" id="CHEBI:17992"/>
        <dbReference type="ChEBI" id="CHEBI:37721"/>
        <dbReference type="ChEBI" id="CHEBI:57930"/>
        <dbReference type="ChEBI" id="CHEBI:76533"/>
        <dbReference type="EC" id="2.4.1.13"/>
    </reaction>
</comment>
<comment type="function">
    <text evidence="1 7">Sucrose-cleaving enzyme that provides UDP-glucose and fructose for various metabolic pathways.</text>
</comment>
<dbReference type="InterPro" id="IPR001296">
    <property type="entry name" value="Glyco_trans_1"/>
</dbReference>
<feature type="compositionally biased region" description="Polar residues" evidence="8">
    <location>
        <begin position="108"/>
        <end position="122"/>
    </location>
</feature>
<dbReference type="InterPro" id="IPR056736">
    <property type="entry name" value="SUS_EPBD"/>
</dbReference>
<dbReference type="Pfam" id="PF24861">
    <property type="entry name" value="SUS_N"/>
    <property type="match status" value="1"/>
</dbReference>
<dbReference type="Gene3D" id="3.10.450.330">
    <property type="match status" value="1"/>
</dbReference>
<dbReference type="Gene3D" id="3.40.50.2000">
    <property type="entry name" value="Glycogen Phosphorylase B"/>
    <property type="match status" value="2"/>
</dbReference>
<dbReference type="InterPro" id="IPR000368">
    <property type="entry name" value="Sucrose_synth_GT-B1"/>
</dbReference>
<proteinExistence type="inferred from homology"/>
<comment type="caution">
    <text evidence="13">The sequence shown here is derived from an EMBL/GenBank/DDBJ whole genome shotgun (WGS) entry which is preliminary data.</text>
</comment>
<dbReference type="EMBL" id="JABFAC010000001">
    <property type="protein sequence ID" value="MBA0604088.1"/>
    <property type="molecule type" value="Genomic_DNA"/>
</dbReference>
<dbReference type="Pfam" id="PF00862">
    <property type="entry name" value="GT-B_Sucrose_synth"/>
    <property type="match status" value="1"/>
</dbReference>
<evidence type="ECO:0000256" key="3">
    <source>
        <dbReference type="ARBA" id="ARBA00012540"/>
    </source>
</evidence>
<dbReference type="GO" id="GO:0005985">
    <property type="term" value="P:sucrose metabolic process"/>
    <property type="evidence" value="ECO:0007669"/>
    <property type="project" value="InterPro"/>
</dbReference>
<dbReference type="FunFam" id="1.20.120.1230:FF:000001">
    <property type="entry name" value="Sucrose synthase"/>
    <property type="match status" value="1"/>
</dbReference>
<dbReference type="Pfam" id="PF00534">
    <property type="entry name" value="Glycos_transf_1"/>
    <property type="match status" value="1"/>
</dbReference>
<dbReference type="AlphaFoldDB" id="A0A7J8QRH2"/>
<evidence type="ECO:0000256" key="8">
    <source>
        <dbReference type="SAM" id="MobiDB-lite"/>
    </source>
</evidence>
<evidence type="ECO:0000313" key="13">
    <source>
        <dbReference type="EMBL" id="MBA0604088.1"/>
    </source>
</evidence>
<dbReference type="SUPFAM" id="SSF53756">
    <property type="entry name" value="UDP-Glycosyltransferase/glycogen phosphorylase"/>
    <property type="match status" value="1"/>
</dbReference>
<evidence type="ECO:0000256" key="5">
    <source>
        <dbReference type="ARBA" id="ARBA00022679"/>
    </source>
</evidence>
<keyword evidence="5 7" id="KW-0808">Transferase</keyword>
<keyword evidence="4 7" id="KW-0328">Glycosyltransferase</keyword>
<evidence type="ECO:0000256" key="1">
    <source>
        <dbReference type="ARBA" id="ARBA00002595"/>
    </source>
</evidence>
<name>A0A7J8QRH2_GOSDV</name>
<feature type="domain" description="Sucrose synthase first GT-B" evidence="10">
    <location>
        <begin position="622"/>
        <end position="910"/>
    </location>
</feature>
<dbReference type="FunFam" id="3.10.450.330:FF:000001">
    <property type="entry name" value="Sucrose synthase"/>
    <property type="match status" value="1"/>
</dbReference>
<evidence type="ECO:0000259" key="12">
    <source>
        <dbReference type="Pfam" id="PF24862"/>
    </source>
</evidence>
<dbReference type="InterPro" id="IPR056735">
    <property type="entry name" value="SUS_N"/>
</dbReference>